<dbReference type="PANTHER" id="PTHR42686:SF1">
    <property type="entry name" value="GH17980P-RELATED"/>
    <property type="match status" value="1"/>
</dbReference>
<dbReference type="EMBL" id="SMZX01000001">
    <property type="protein sequence ID" value="TDL46028.1"/>
    <property type="molecule type" value="Genomic_DNA"/>
</dbReference>
<evidence type="ECO:0000313" key="3">
    <source>
        <dbReference type="Proteomes" id="UP000295633"/>
    </source>
</evidence>
<dbReference type="GO" id="GO:0005829">
    <property type="term" value="C:cytosol"/>
    <property type="evidence" value="ECO:0007669"/>
    <property type="project" value="TreeGrafter"/>
</dbReference>
<dbReference type="AlphaFoldDB" id="A0A4R5YLY6"/>
<dbReference type="PANTHER" id="PTHR42686">
    <property type="entry name" value="GH17980P-RELATED"/>
    <property type="match status" value="1"/>
</dbReference>
<reference evidence="2 3" key="1">
    <citation type="submission" date="2019-03" db="EMBL/GenBank/DDBJ databases">
        <title>Genome Sequencing and Assembly of Various Microbes Isolated from Partially Reclaimed Soil and Acid Mine Drainage (AMD) Site.</title>
        <authorList>
            <person name="Steinbock B."/>
            <person name="Bechtold R."/>
            <person name="Sevigny J.L."/>
            <person name="Thomas D."/>
            <person name="Cuthill L.R."/>
            <person name="Aveiro Johannsen E.J."/>
            <person name="Thomas K."/>
            <person name="Ghosh A."/>
        </authorList>
    </citation>
    <scope>NUCLEOTIDE SEQUENCE [LARGE SCALE GENOMIC DNA]</scope>
    <source>
        <strain evidence="2 3">F-B2</strain>
    </source>
</reference>
<gene>
    <name evidence="2" type="ORF">E2R54_06255</name>
</gene>
<name>A0A4R5YLY6_9MICO</name>
<dbReference type="SUPFAM" id="SSF51430">
    <property type="entry name" value="NAD(P)-linked oxidoreductase"/>
    <property type="match status" value="1"/>
</dbReference>
<sequence length="328" mass="34803">MAPTSSSPTASLRRAGRFGLGAAPLGNLFQEIDDAEAAAIVDGSWDSGIRVFDTAPHYGLGLSERRLGAALARRPRDEFVLSTKVGRLLEPDPSGAGRLDDEGFVVEATRRRRWDFSADGARRSLESSLERLGMDRVDIVHLHDPEGRVDEAIDGALPALVALREAGVISAVGVGSKDTATLTRIIETGMVDVAMVAGRYTLLEQPAADDVLPAALAHGVDIIAVGVYNSGLLATPHPDPAAPYEYGSAPEAVYRRAVRLADACAARGVPLPVAALHFPLRHPAVVNVTVGLGRASHVPQTAGYISEPPTEEFWRGFEEEGLVPEGER</sequence>
<evidence type="ECO:0000259" key="1">
    <source>
        <dbReference type="Pfam" id="PF00248"/>
    </source>
</evidence>
<organism evidence="2 3">
    <name type="scientific">Microbacterium oleivorans</name>
    <dbReference type="NCBI Taxonomy" id="273677"/>
    <lineage>
        <taxon>Bacteria</taxon>
        <taxon>Bacillati</taxon>
        <taxon>Actinomycetota</taxon>
        <taxon>Actinomycetes</taxon>
        <taxon>Micrococcales</taxon>
        <taxon>Microbacteriaceae</taxon>
        <taxon>Microbacterium</taxon>
    </lineage>
</organism>
<dbReference type="RefSeq" id="WP_133399087.1">
    <property type="nucleotide sequence ID" value="NZ_SMZX01000001.1"/>
</dbReference>
<dbReference type="InterPro" id="IPR044477">
    <property type="entry name" value="FDH-like"/>
</dbReference>
<dbReference type="Proteomes" id="UP000295633">
    <property type="component" value="Unassembled WGS sequence"/>
</dbReference>
<dbReference type="CDD" id="cd19162">
    <property type="entry name" value="AKR_FDH"/>
    <property type="match status" value="1"/>
</dbReference>
<dbReference type="Pfam" id="PF00248">
    <property type="entry name" value="Aldo_ket_red"/>
    <property type="match status" value="1"/>
</dbReference>
<proteinExistence type="predicted"/>
<accession>A0A4R5YLY6</accession>
<dbReference type="InterPro" id="IPR036812">
    <property type="entry name" value="NAD(P)_OxRdtase_dom_sf"/>
</dbReference>
<dbReference type="GO" id="GO:0016491">
    <property type="term" value="F:oxidoreductase activity"/>
    <property type="evidence" value="ECO:0007669"/>
    <property type="project" value="InterPro"/>
</dbReference>
<feature type="domain" description="NADP-dependent oxidoreductase" evidence="1">
    <location>
        <begin position="19"/>
        <end position="315"/>
    </location>
</feature>
<dbReference type="InterPro" id="IPR020471">
    <property type="entry name" value="AKR"/>
</dbReference>
<comment type="caution">
    <text evidence="2">The sequence shown here is derived from an EMBL/GenBank/DDBJ whole genome shotgun (WGS) entry which is preliminary data.</text>
</comment>
<dbReference type="Gene3D" id="3.20.20.100">
    <property type="entry name" value="NADP-dependent oxidoreductase domain"/>
    <property type="match status" value="1"/>
</dbReference>
<evidence type="ECO:0000313" key="2">
    <source>
        <dbReference type="EMBL" id="TDL46028.1"/>
    </source>
</evidence>
<dbReference type="InterPro" id="IPR023210">
    <property type="entry name" value="NADP_OxRdtase_dom"/>
</dbReference>
<protein>
    <submittedName>
        <fullName evidence="2">Aldo/keto reductase</fullName>
    </submittedName>
</protein>